<feature type="repeat" description="TPR" evidence="3">
    <location>
        <begin position="241"/>
        <end position="274"/>
    </location>
</feature>
<organism evidence="4 5">
    <name type="scientific">Uliginosibacterium paludis</name>
    <dbReference type="NCBI Taxonomy" id="1615952"/>
    <lineage>
        <taxon>Bacteria</taxon>
        <taxon>Pseudomonadati</taxon>
        <taxon>Pseudomonadota</taxon>
        <taxon>Betaproteobacteria</taxon>
        <taxon>Rhodocyclales</taxon>
        <taxon>Zoogloeaceae</taxon>
        <taxon>Uliginosibacterium</taxon>
    </lineage>
</organism>
<name>A0ABV2CK80_9RHOO</name>
<dbReference type="InterPro" id="IPR051685">
    <property type="entry name" value="Ycf3/AcsC/BcsC/TPR_MFPF"/>
</dbReference>
<evidence type="ECO:0000256" key="1">
    <source>
        <dbReference type="ARBA" id="ARBA00022737"/>
    </source>
</evidence>
<dbReference type="InterPro" id="IPR019734">
    <property type="entry name" value="TPR_rpt"/>
</dbReference>
<dbReference type="SUPFAM" id="SSF53756">
    <property type="entry name" value="UDP-Glycosyltransferase/glycogen phosphorylase"/>
    <property type="match status" value="1"/>
</dbReference>
<keyword evidence="2 3" id="KW-0802">TPR repeat</keyword>
<dbReference type="InterPro" id="IPR011990">
    <property type="entry name" value="TPR-like_helical_dom_sf"/>
</dbReference>
<dbReference type="EMBL" id="JBEWLZ010000001">
    <property type="protein sequence ID" value="MET1488310.1"/>
    <property type="molecule type" value="Genomic_DNA"/>
</dbReference>
<dbReference type="Proteomes" id="UP001548590">
    <property type="component" value="Unassembled WGS sequence"/>
</dbReference>
<comment type="caution">
    <text evidence="4">The sequence shown here is derived from an EMBL/GenBank/DDBJ whole genome shotgun (WGS) entry which is preliminary data.</text>
</comment>
<sequence length="595" mass="65350">MAASQWHAQGIRHHRAGHPEQAEQMYRQALREWPGHLDSQHMLGLVLGQRGHTDEAVTLLEDVLRQTPEDFGVLTNLASILGLAGRHEAALAPLRQLLKQAPDNPDVLGSLSEALRHAGRLDEALAVSERALAISPGHLRARLAHANALKRAGRFDESLANFDQLLEEHPQTPEILNDRGNVLFDLRRFEEALIAFDLALAARPAYADAIFNRCNTLRALHRFDEAIEGYDQLSGQSGLAAEALNNRGASLEMTGRYEEALQSYAAAQAANPSHVMAHLNAALCHLLLGQFEQGWPLYRWRMLSAEAAMQGRAPACPEWDGEAALEGRSILVLCEQGLGDSLQFCRLLTALASRGARVVFEVQPALKGLLSRLEGIDGIVAAGEPRPATDFHVWLLDLPGLLGVRQDTIPLPVSGLTAAPGRVQDFSTRLQAASDAALPRIGLAWSGNARHSNDHKRSLALALLAPLLKQPACFVSLQPEVRPGDSDFLARSNILDLQSELVDFEATAALIASLDLVICVDTSVAHLAATLGRPVWLMLPAKPDWRWQLQRSDSPWYPSVRLFRQPRHDDWNTVIADIEAALPAFMRSWQTRPPR</sequence>
<dbReference type="Gene3D" id="1.25.40.10">
    <property type="entry name" value="Tetratricopeptide repeat domain"/>
    <property type="match status" value="3"/>
</dbReference>
<keyword evidence="1" id="KW-0677">Repeat</keyword>
<gene>
    <name evidence="4" type="ORF">ABVT11_00620</name>
</gene>
<dbReference type="Pfam" id="PF01075">
    <property type="entry name" value="Glyco_transf_9"/>
    <property type="match status" value="1"/>
</dbReference>
<evidence type="ECO:0000256" key="3">
    <source>
        <dbReference type="PROSITE-ProRule" id="PRU00339"/>
    </source>
</evidence>
<dbReference type="Pfam" id="PF13432">
    <property type="entry name" value="TPR_16"/>
    <property type="match status" value="2"/>
</dbReference>
<keyword evidence="5" id="KW-1185">Reference proteome</keyword>
<dbReference type="RefSeq" id="WP_345926314.1">
    <property type="nucleotide sequence ID" value="NZ_JBDIVF010000003.1"/>
</dbReference>
<evidence type="ECO:0000313" key="4">
    <source>
        <dbReference type="EMBL" id="MET1488310.1"/>
    </source>
</evidence>
<evidence type="ECO:0000313" key="5">
    <source>
        <dbReference type="Proteomes" id="UP001548590"/>
    </source>
</evidence>
<accession>A0ABV2CK80</accession>
<dbReference type="PANTHER" id="PTHR44943:SF4">
    <property type="entry name" value="TPR REPEAT-CONTAINING PROTEIN MJ0798"/>
    <property type="match status" value="1"/>
</dbReference>
<reference evidence="4 5" key="1">
    <citation type="submission" date="2024-07" db="EMBL/GenBank/DDBJ databases">
        <title>Uliginosibacterium paludis KCTC:42655.</title>
        <authorList>
            <person name="Kim M.K."/>
        </authorList>
    </citation>
    <scope>NUCLEOTIDE SEQUENCE [LARGE SCALE GENOMIC DNA]</scope>
    <source>
        <strain evidence="4 5">KCTC 42655</strain>
    </source>
</reference>
<dbReference type="SMART" id="SM00028">
    <property type="entry name" value="TPR"/>
    <property type="match status" value="8"/>
</dbReference>
<dbReference type="Pfam" id="PF13429">
    <property type="entry name" value="TPR_15"/>
    <property type="match status" value="1"/>
</dbReference>
<protein>
    <submittedName>
        <fullName evidence="4">Tetratricopeptide repeat protein</fullName>
    </submittedName>
</protein>
<evidence type="ECO:0000256" key="2">
    <source>
        <dbReference type="ARBA" id="ARBA00022803"/>
    </source>
</evidence>
<dbReference type="PANTHER" id="PTHR44943">
    <property type="entry name" value="CELLULOSE SYNTHASE OPERON PROTEIN C"/>
    <property type="match status" value="1"/>
</dbReference>
<dbReference type="InterPro" id="IPR002201">
    <property type="entry name" value="Glyco_trans_9"/>
</dbReference>
<dbReference type="Gene3D" id="3.40.50.2000">
    <property type="entry name" value="Glycogen Phosphorylase B"/>
    <property type="match status" value="1"/>
</dbReference>
<dbReference type="PROSITE" id="PS50005">
    <property type="entry name" value="TPR"/>
    <property type="match status" value="2"/>
</dbReference>
<dbReference type="SUPFAM" id="SSF48452">
    <property type="entry name" value="TPR-like"/>
    <property type="match status" value="2"/>
</dbReference>
<proteinExistence type="predicted"/>
<feature type="repeat" description="TPR" evidence="3">
    <location>
        <begin position="173"/>
        <end position="206"/>
    </location>
</feature>